<dbReference type="OrthoDB" id="3543556at2759"/>
<reference evidence="2" key="1">
    <citation type="submission" date="2020-10" db="EMBL/GenBank/DDBJ databases">
        <authorList>
            <person name="Kusch S."/>
        </authorList>
    </citation>
    <scope>NUCLEOTIDE SEQUENCE</scope>
    <source>
        <strain evidence="2">SwB9</strain>
    </source>
</reference>
<accession>A0A8H2ZVD3</accession>
<feature type="compositionally biased region" description="Polar residues" evidence="1">
    <location>
        <begin position="100"/>
        <end position="111"/>
    </location>
</feature>
<evidence type="ECO:0000313" key="2">
    <source>
        <dbReference type="EMBL" id="CAD6451938.1"/>
    </source>
</evidence>
<keyword evidence="3" id="KW-1185">Reference proteome</keyword>
<feature type="compositionally biased region" description="Polar residues" evidence="1">
    <location>
        <begin position="153"/>
        <end position="169"/>
    </location>
</feature>
<feature type="compositionally biased region" description="Pro residues" evidence="1">
    <location>
        <begin position="1"/>
        <end position="10"/>
    </location>
</feature>
<protein>
    <submittedName>
        <fullName evidence="2">7a364722-e21f-4251-bf2e-bba1477381d1</fullName>
    </submittedName>
</protein>
<evidence type="ECO:0000256" key="1">
    <source>
        <dbReference type="SAM" id="MobiDB-lite"/>
    </source>
</evidence>
<dbReference type="AlphaFoldDB" id="A0A8H2ZVD3"/>
<feature type="compositionally biased region" description="Polar residues" evidence="1">
    <location>
        <begin position="204"/>
        <end position="214"/>
    </location>
</feature>
<feature type="compositionally biased region" description="Low complexity" evidence="1">
    <location>
        <begin position="232"/>
        <end position="253"/>
    </location>
</feature>
<feature type="region of interest" description="Disordered" evidence="1">
    <location>
        <begin position="79"/>
        <end position="258"/>
    </location>
</feature>
<feature type="compositionally biased region" description="Pro residues" evidence="1">
    <location>
        <begin position="215"/>
        <end position="225"/>
    </location>
</feature>
<dbReference type="EMBL" id="CAJHIA010000036">
    <property type="protein sequence ID" value="CAD6451938.1"/>
    <property type="molecule type" value="Genomic_DNA"/>
</dbReference>
<proteinExistence type="predicted"/>
<sequence>MERYPTPPSTSSPKHNNHGYHNGHNTGERNAASRDTYGKAPTAESYISHNNDQAHDKKSGIYSSFTDASTIVPASTEAWASGHPAPSYSKPSEVHDFYGITSQDPSYNAPNQFAGPPSTDYFKTAPQDSRAKSHSYSYNENSQRTTHRPAQETYWQTSSNPVSPSQSRPMQIVDPHPYSEDFDPAQPTHPGPPPRRSSSPIPNTFPSTGSTNPYSHPPQQPPRPQPIRRRSSPIPGRITSPFKKPLSPFSFSRPKPRPGFIKRITQRIKSWIQSLFSWSRANPIKAGLLSFIPVLLGAGIVKTVKGIKHFLGRGADKVKEKKHKLGKGIQGARKAQRRWIEDVLGDFKGFAGAKGGPLNGILRIVHMLLNHYCRLSPSNYPRAASILLELYFLDLKTLS</sequence>
<comment type="caution">
    <text evidence="2">The sequence shown here is derived from an EMBL/GenBank/DDBJ whole genome shotgun (WGS) entry which is preliminary data.</text>
</comment>
<name>A0A8H2ZVD3_9HELO</name>
<feature type="compositionally biased region" description="Polar residues" evidence="1">
    <location>
        <begin position="134"/>
        <end position="144"/>
    </location>
</feature>
<feature type="region of interest" description="Disordered" evidence="1">
    <location>
        <begin position="1"/>
        <end position="59"/>
    </location>
</feature>
<dbReference type="Proteomes" id="UP000624404">
    <property type="component" value="Unassembled WGS sequence"/>
</dbReference>
<organism evidence="2 3">
    <name type="scientific">Sclerotinia trifoliorum</name>
    <dbReference type="NCBI Taxonomy" id="28548"/>
    <lineage>
        <taxon>Eukaryota</taxon>
        <taxon>Fungi</taxon>
        <taxon>Dikarya</taxon>
        <taxon>Ascomycota</taxon>
        <taxon>Pezizomycotina</taxon>
        <taxon>Leotiomycetes</taxon>
        <taxon>Helotiales</taxon>
        <taxon>Sclerotiniaceae</taxon>
        <taxon>Sclerotinia</taxon>
    </lineage>
</organism>
<evidence type="ECO:0000313" key="3">
    <source>
        <dbReference type="Proteomes" id="UP000624404"/>
    </source>
</evidence>
<gene>
    <name evidence="2" type="ORF">SCLTRI_LOCUS9640</name>
</gene>